<evidence type="ECO:0000313" key="3">
    <source>
        <dbReference type="Proteomes" id="UP000551758"/>
    </source>
</evidence>
<name>A0A7J7E5B9_DICBM</name>
<sequence>MMRGLSSESPTLAPSAPCGAGGADRQGERSAIASQPPPPRPSPQTPAGAQPGLGGRESTPCARGPCAPGERTTVQSTRHNFAQPFRAPLSGAHPIPAAVLSDPGQPHPQAAGEPSRSHAPTCAAAGAARSEGTERPGPSPAPRRVCPCAAAAAAAATAAGWLADWLAARLTPHWGFL</sequence>
<evidence type="ECO:0000313" key="2">
    <source>
        <dbReference type="EMBL" id="KAF5910927.1"/>
    </source>
</evidence>
<feature type="compositionally biased region" description="Pro residues" evidence="1">
    <location>
        <begin position="35"/>
        <end position="44"/>
    </location>
</feature>
<gene>
    <name evidence="2" type="ORF">HPG69_000891</name>
</gene>
<keyword evidence="3" id="KW-1185">Reference proteome</keyword>
<proteinExistence type="predicted"/>
<protein>
    <submittedName>
        <fullName evidence="2">Uncharacterized protein</fullName>
    </submittedName>
</protein>
<feature type="compositionally biased region" description="Polar residues" evidence="1">
    <location>
        <begin position="1"/>
        <end position="12"/>
    </location>
</feature>
<dbReference type="Proteomes" id="UP000551758">
    <property type="component" value="Unassembled WGS sequence"/>
</dbReference>
<reference evidence="2 3" key="1">
    <citation type="journal article" date="2020" name="Mol. Biol. Evol.">
        <title>Interspecific Gene Flow and the Evolution of Specialization in Black and White Rhinoceros.</title>
        <authorList>
            <person name="Moodley Y."/>
            <person name="Westbury M.V."/>
            <person name="Russo I.M."/>
            <person name="Gopalakrishnan S."/>
            <person name="Rakotoarivelo A."/>
            <person name="Olsen R.A."/>
            <person name="Prost S."/>
            <person name="Tunstall T."/>
            <person name="Ryder O.A."/>
            <person name="Dalen L."/>
            <person name="Bruford M.W."/>
        </authorList>
    </citation>
    <scope>NUCLEOTIDE SEQUENCE [LARGE SCALE GENOMIC DNA]</scope>
    <source>
        <strain evidence="2">SBR-YM</strain>
        <tissue evidence="2">Skin</tissue>
    </source>
</reference>
<accession>A0A7J7E5B9</accession>
<dbReference type="AlphaFoldDB" id="A0A7J7E5B9"/>
<organism evidence="2 3">
    <name type="scientific">Diceros bicornis minor</name>
    <name type="common">South-central black rhinoceros</name>
    <dbReference type="NCBI Taxonomy" id="77932"/>
    <lineage>
        <taxon>Eukaryota</taxon>
        <taxon>Metazoa</taxon>
        <taxon>Chordata</taxon>
        <taxon>Craniata</taxon>
        <taxon>Vertebrata</taxon>
        <taxon>Euteleostomi</taxon>
        <taxon>Mammalia</taxon>
        <taxon>Eutheria</taxon>
        <taxon>Laurasiatheria</taxon>
        <taxon>Perissodactyla</taxon>
        <taxon>Rhinocerotidae</taxon>
        <taxon>Diceros</taxon>
    </lineage>
</organism>
<evidence type="ECO:0000256" key="1">
    <source>
        <dbReference type="SAM" id="MobiDB-lite"/>
    </source>
</evidence>
<comment type="caution">
    <text evidence="2">The sequence shown here is derived from an EMBL/GenBank/DDBJ whole genome shotgun (WGS) entry which is preliminary data.</text>
</comment>
<feature type="region of interest" description="Disordered" evidence="1">
    <location>
        <begin position="1"/>
        <end position="144"/>
    </location>
</feature>
<dbReference type="EMBL" id="JACDTQ010004046">
    <property type="protein sequence ID" value="KAF5910927.1"/>
    <property type="molecule type" value="Genomic_DNA"/>
</dbReference>